<feature type="transmembrane region" description="Helical" evidence="12">
    <location>
        <begin position="414"/>
        <end position="438"/>
    </location>
</feature>
<evidence type="ECO:0000256" key="4">
    <source>
        <dbReference type="ARBA" id="ARBA00022538"/>
    </source>
</evidence>
<dbReference type="GO" id="GO:0016020">
    <property type="term" value="C:membrane"/>
    <property type="evidence" value="ECO:0007669"/>
    <property type="project" value="UniProtKB-SubCell"/>
</dbReference>
<comment type="caution">
    <text evidence="14">The sequence shown here is derived from an EMBL/GenBank/DDBJ whole genome shotgun (WGS) entry which is preliminary data.</text>
</comment>
<keyword evidence="9 12" id="KW-0472">Membrane</keyword>
<dbReference type="PANTHER" id="PTHR12266">
    <property type="entry name" value="NA+/CA2+ K+ INDEPENDENT EXCHANGER"/>
    <property type="match status" value="1"/>
</dbReference>
<feature type="transmembrane region" description="Helical" evidence="12">
    <location>
        <begin position="616"/>
        <end position="632"/>
    </location>
</feature>
<keyword evidence="8" id="KW-0915">Sodium</keyword>
<feature type="transmembrane region" description="Helical" evidence="12">
    <location>
        <begin position="14"/>
        <end position="34"/>
    </location>
</feature>
<evidence type="ECO:0000256" key="3">
    <source>
        <dbReference type="ARBA" id="ARBA00022449"/>
    </source>
</evidence>
<keyword evidence="4" id="KW-0633">Potassium transport</keyword>
<feature type="transmembrane region" description="Helical" evidence="12">
    <location>
        <begin position="88"/>
        <end position="106"/>
    </location>
</feature>
<evidence type="ECO:0000259" key="13">
    <source>
        <dbReference type="Pfam" id="PF01699"/>
    </source>
</evidence>
<evidence type="ECO:0000256" key="5">
    <source>
        <dbReference type="ARBA" id="ARBA00022692"/>
    </source>
</evidence>
<evidence type="ECO:0000256" key="11">
    <source>
        <dbReference type="ARBA" id="ARBA00038187"/>
    </source>
</evidence>
<dbReference type="Gene3D" id="1.20.1420.30">
    <property type="entry name" value="NCX, central ion-binding region"/>
    <property type="match status" value="2"/>
</dbReference>
<dbReference type="InterPro" id="IPR044880">
    <property type="entry name" value="NCX_ion-bd_dom_sf"/>
</dbReference>
<feature type="domain" description="Sodium/calcium exchanger membrane region" evidence="13">
    <location>
        <begin position="351"/>
        <end position="499"/>
    </location>
</feature>
<gene>
    <name evidence="14" type="ORF">SASPL_111527</name>
</gene>
<feature type="transmembrane region" description="Helical" evidence="12">
    <location>
        <begin position="450"/>
        <end position="476"/>
    </location>
</feature>
<dbReference type="AlphaFoldDB" id="A0A8X8Y893"/>
<dbReference type="GO" id="GO:0008324">
    <property type="term" value="F:monoatomic cation transmembrane transporter activity"/>
    <property type="evidence" value="ECO:0007669"/>
    <property type="project" value="TreeGrafter"/>
</dbReference>
<evidence type="ECO:0000256" key="1">
    <source>
        <dbReference type="ARBA" id="ARBA00004141"/>
    </source>
</evidence>
<dbReference type="Proteomes" id="UP000298416">
    <property type="component" value="Unassembled WGS sequence"/>
</dbReference>
<feature type="transmembrane region" description="Helical" evidence="12">
    <location>
        <begin position="348"/>
        <end position="366"/>
    </location>
</feature>
<dbReference type="GO" id="GO:0006813">
    <property type="term" value="P:potassium ion transport"/>
    <property type="evidence" value="ECO:0007669"/>
    <property type="project" value="UniProtKB-KW"/>
</dbReference>
<protein>
    <recommendedName>
        <fullName evidence="13">Sodium/calcium exchanger membrane region domain-containing protein</fullName>
    </recommendedName>
</protein>
<feature type="domain" description="Sodium/calcium exchanger membrane region" evidence="13">
    <location>
        <begin position="95"/>
        <end position="236"/>
    </location>
</feature>
<keyword evidence="7 12" id="KW-1133">Transmembrane helix</keyword>
<evidence type="ECO:0000256" key="7">
    <source>
        <dbReference type="ARBA" id="ARBA00022989"/>
    </source>
</evidence>
<evidence type="ECO:0000256" key="10">
    <source>
        <dbReference type="ARBA" id="ARBA00023201"/>
    </source>
</evidence>
<feature type="transmembrane region" description="Helical" evidence="12">
    <location>
        <begin position="373"/>
        <end position="394"/>
    </location>
</feature>
<accession>A0A8X8Y893</accession>
<evidence type="ECO:0000313" key="14">
    <source>
        <dbReference type="EMBL" id="KAG6427285.1"/>
    </source>
</evidence>
<organism evidence="14">
    <name type="scientific">Salvia splendens</name>
    <name type="common">Scarlet sage</name>
    <dbReference type="NCBI Taxonomy" id="180675"/>
    <lineage>
        <taxon>Eukaryota</taxon>
        <taxon>Viridiplantae</taxon>
        <taxon>Streptophyta</taxon>
        <taxon>Embryophyta</taxon>
        <taxon>Tracheophyta</taxon>
        <taxon>Spermatophyta</taxon>
        <taxon>Magnoliopsida</taxon>
        <taxon>eudicotyledons</taxon>
        <taxon>Gunneridae</taxon>
        <taxon>Pentapetalae</taxon>
        <taxon>asterids</taxon>
        <taxon>lamiids</taxon>
        <taxon>Lamiales</taxon>
        <taxon>Lamiaceae</taxon>
        <taxon>Nepetoideae</taxon>
        <taxon>Mentheae</taxon>
        <taxon>Salviinae</taxon>
        <taxon>Salvia</taxon>
        <taxon>Salvia subgen. Calosphace</taxon>
        <taxon>core Calosphace</taxon>
    </lineage>
</organism>
<feature type="transmembrane region" description="Helical" evidence="12">
    <location>
        <begin position="225"/>
        <end position="245"/>
    </location>
</feature>
<dbReference type="PANTHER" id="PTHR12266:SF33">
    <property type="entry name" value="CATION_CALCIUM EXCHANGER 5"/>
    <property type="match status" value="1"/>
</dbReference>
<feature type="transmembrane region" description="Helical" evidence="12">
    <location>
        <begin position="197"/>
        <end position="219"/>
    </location>
</feature>
<evidence type="ECO:0000256" key="8">
    <source>
        <dbReference type="ARBA" id="ARBA00023053"/>
    </source>
</evidence>
<dbReference type="EMBL" id="PNBA02000004">
    <property type="protein sequence ID" value="KAG6427285.1"/>
    <property type="molecule type" value="Genomic_DNA"/>
</dbReference>
<dbReference type="InterPro" id="IPR051359">
    <property type="entry name" value="CaCA_antiporter"/>
</dbReference>
<feature type="transmembrane region" description="Helical" evidence="12">
    <location>
        <begin position="163"/>
        <end position="185"/>
    </location>
</feature>
<feature type="transmembrane region" description="Helical" evidence="12">
    <location>
        <begin position="295"/>
        <end position="314"/>
    </location>
</feature>
<keyword evidence="2" id="KW-0813">Transport</keyword>
<keyword evidence="10" id="KW-0406">Ion transport</keyword>
<feature type="transmembrane region" description="Helical" evidence="12">
    <location>
        <begin position="587"/>
        <end position="604"/>
    </location>
</feature>
<evidence type="ECO:0000256" key="6">
    <source>
        <dbReference type="ARBA" id="ARBA00022958"/>
    </source>
</evidence>
<keyword evidence="15" id="KW-1185">Reference proteome</keyword>
<evidence type="ECO:0000256" key="2">
    <source>
        <dbReference type="ARBA" id="ARBA00022448"/>
    </source>
</evidence>
<evidence type="ECO:0000313" key="15">
    <source>
        <dbReference type="Proteomes" id="UP000298416"/>
    </source>
</evidence>
<keyword evidence="10" id="KW-0739">Sodium transport</keyword>
<dbReference type="GO" id="GO:0015297">
    <property type="term" value="F:antiporter activity"/>
    <property type="evidence" value="ECO:0007669"/>
    <property type="project" value="UniProtKB-KW"/>
</dbReference>
<comment type="subcellular location">
    <subcellularLocation>
        <location evidence="1">Membrane</location>
        <topology evidence="1">Multi-pass membrane protein</topology>
    </subcellularLocation>
</comment>
<comment type="similarity">
    <text evidence="11">Belongs to the Ca(2+):cation antiporter (CaCA) (TC 2.A.19) family. Cation/calcium exchanger (CCX) subfamily.</text>
</comment>
<reference evidence="14" key="1">
    <citation type="submission" date="2018-01" db="EMBL/GenBank/DDBJ databases">
        <authorList>
            <person name="Mao J.F."/>
        </authorList>
    </citation>
    <scope>NUCLEOTIDE SEQUENCE</scope>
    <source>
        <strain evidence="14">Huo1</strain>
        <tissue evidence="14">Leaf</tissue>
    </source>
</reference>
<evidence type="ECO:0000256" key="12">
    <source>
        <dbReference type="SAM" id="Phobius"/>
    </source>
</evidence>
<feature type="transmembrane region" description="Helical" evidence="12">
    <location>
        <begin position="639"/>
        <end position="657"/>
    </location>
</feature>
<dbReference type="GO" id="GO:0006814">
    <property type="term" value="P:sodium ion transport"/>
    <property type="evidence" value="ECO:0007669"/>
    <property type="project" value="UniProtKB-KW"/>
</dbReference>
<proteinExistence type="inferred from homology"/>
<dbReference type="InterPro" id="IPR004837">
    <property type="entry name" value="NaCa_Exmemb"/>
</dbReference>
<keyword evidence="5 12" id="KW-0812">Transmembrane</keyword>
<name>A0A8X8Y893_SALSN</name>
<sequence>MAFKFTAAAACRRIFNFTVIPLILLTTILFFLLLPHTSIPYHPSKPQLSPHRSLLTPTSKCSPSNTTAADGLFNYSSLNSCFFGGNPFLSVSFLLLILLLQFYILVKTAQDRFSVVVTKLAAHLKLSPSMGAVTLLALGNGAPDVFASVAAVRGGQPRTGFGAILSAGTFVSAFVVGFVALYAAPFAVDPAPFIRDVMFYLTASFFLFYVYLSAEIFLWQAVGFVAFYIFFVGIVFSMDSGYNGLAGEKSRSSRDDGGELGLVEHRENQVVDCEVGELIAPYDLDRRMSFGFWEAYDKCMLWVHSLFYITAMLYDASILRKLTVALKSSSLAILHYIVEKEPPKNERISSVVVAFVMSVFWISTVAGELLNCLAALGMLLQLPSALLGLTVLAWGNSIGDLVADVAVAKAGQPAMAMAGCFAGPMFNMLFGLGTGLVIQTANVYPKAYKLHFHTSIVIAFVFLILSLMGSLLVVTWNRFRVPRFWGFCLVGLYLIFMMLPSSELCGELSEFIFEREERSIEYGMITKSGKLMLESAYIIASQLRILPEPVDSILREFGAGNGGRNGFWSGFGRGGSDGWRRRRKTRLGLVGILVILGAVGLWWIVGKELAFDSDAFFGGLGLVLFGLSVEGWRRGARDWILGFCCCAVLVGLVSTKADFPVWLKNFGSLKKIDLDCSLSFNMSNALTAMYSGGKHACDSTEPLDEVLWKGTHERMLLFSSDADADAMIVKIHILLWSRERISPLFVDMMEFLINGIMLARVWKIEAHRYRLKCYYTDSGDIAEKLQVSLYWKFRKYLRQNHYLADWLRREIQAVMQEEDTDIIMHHVLGVIDSLRRDWSKKTSITAEKAREEFRVAVSDAVRPFLTGRTERFVEELEVFVASGLNMDAFDQVYIKHLGWEESEKKETRQPTTPAVPYLYIFDEDEAEDR</sequence>
<reference evidence="14" key="2">
    <citation type="submission" date="2020-08" db="EMBL/GenBank/DDBJ databases">
        <title>Plant Genome Project.</title>
        <authorList>
            <person name="Zhang R.-G."/>
        </authorList>
    </citation>
    <scope>NUCLEOTIDE SEQUENCE</scope>
    <source>
        <strain evidence="14">Huo1</strain>
        <tissue evidence="14">Leaf</tissue>
    </source>
</reference>
<keyword evidence="3" id="KW-0050">Antiport</keyword>
<dbReference type="Pfam" id="PF01699">
    <property type="entry name" value="Na_Ca_ex"/>
    <property type="match status" value="2"/>
</dbReference>
<evidence type="ECO:0000256" key="9">
    <source>
        <dbReference type="ARBA" id="ARBA00023136"/>
    </source>
</evidence>
<keyword evidence="6" id="KW-0630">Potassium</keyword>